<comment type="similarity">
    <text evidence="2">Belongs to the TMEM135 family.</text>
</comment>
<evidence type="ECO:0000256" key="6">
    <source>
        <dbReference type="SAM" id="Phobius"/>
    </source>
</evidence>
<keyword evidence="3 6" id="KW-0812">Transmembrane</keyword>
<dbReference type="PANTHER" id="PTHR12459">
    <property type="entry name" value="TRANSMEMBRANE PROTEIN 135-RELATED"/>
    <property type="match status" value="1"/>
</dbReference>
<sequence length="510" mass="57823">MSAAESNGFSFISDSYYENFLESLAQIVSKLLTDQETEAVLTSIRSFQEKLRRLSSRNLQRLNLEITASEKERPSLCRHVGKTCTQNCTRGFIKAFGVAFIVKYIVGILPSLLTGKITKKPAILKQMAGSSFISAYKGVLCAMRHFRKSHDKDSDKLNAFVAGCVAGLALAFDRDRRRRQSVMLYLLTRAIQFNGAWFMKQWSLRRKEKHPGEIKWDDHLAKFLQKYSGVAVMMIANAQLIYAFLFNHDTLPNSFYAFLLTHGGFKKNFGRMAGPVTEMVGSTVNQILEDHSPIMIPEGVSTRDFYFRNVSPNIGSLIPSKLHHKYILCAVQHPFHESCTGDKLGLFTDELLRSAKLYVPLNIIMLIVFRSKQFMLDPKHVGQKFILSCFRSCLFLTMYVVIGLATPCWLRRLFNREAPWFYAATGAVAGSMIVIEASARHLELALYCLPRAMESLWKTGIKNGWVKNVPHGDILLFMASMGSLMTLYQNEKDTISSHYLGVMTRFFGQN</sequence>
<proteinExistence type="inferred from homology"/>
<comment type="subcellular location">
    <subcellularLocation>
        <location evidence="1">Endomembrane system</location>
        <topology evidence="1">Multi-pass membrane protein</topology>
    </subcellularLocation>
</comment>
<dbReference type="OrthoDB" id="291792at2759"/>
<comment type="caution">
    <text evidence="8">The sequence shown here is derived from an EMBL/GenBank/DDBJ whole genome shotgun (WGS) entry which is preliminary data.</text>
</comment>
<evidence type="ECO:0000256" key="5">
    <source>
        <dbReference type="ARBA" id="ARBA00023136"/>
    </source>
</evidence>
<reference evidence="8" key="1">
    <citation type="journal article" date="2020" name="Microb. Genom.">
        <title>Genetic diversity of clinical and environmental Mucorales isolates obtained from an investigation of mucormycosis cases among solid organ transplant recipients.</title>
        <authorList>
            <person name="Nguyen M.H."/>
            <person name="Kaul D."/>
            <person name="Muto C."/>
            <person name="Cheng S.J."/>
            <person name="Richter R.A."/>
            <person name="Bruno V.M."/>
            <person name="Liu G."/>
            <person name="Beyhan S."/>
            <person name="Sundermann A.J."/>
            <person name="Mounaud S."/>
            <person name="Pasculle A.W."/>
            <person name="Nierman W.C."/>
            <person name="Driscoll E."/>
            <person name="Cumbie R."/>
            <person name="Clancy C.J."/>
            <person name="Dupont C.L."/>
        </authorList>
    </citation>
    <scope>NUCLEOTIDE SEQUENCE</scope>
    <source>
        <strain evidence="8">GL16</strain>
    </source>
</reference>
<dbReference type="InterPro" id="IPR031926">
    <property type="entry name" value="TMEM135_N"/>
</dbReference>
<dbReference type="InterPro" id="IPR026749">
    <property type="entry name" value="Tmem135"/>
</dbReference>
<evidence type="ECO:0000256" key="1">
    <source>
        <dbReference type="ARBA" id="ARBA00004127"/>
    </source>
</evidence>
<dbReference type="PANTHER" id="PTHR12459:SF15">
    <property type="entry name" value="TRANSMEMBRANE PROTEIN 135"/>
    <property type="match status" value="1"/>
</dbReference>
<keyword evidence="4 6" id="KW-1133">Transmembrane helix</keyword>
<organism evidence="8 9">
    <name type="scientific">Rhizopus oryzae</name>
    <name type="common">Mucormycosis agent</name>
    <name type="synonym">Rhizopus arrhizus var. delemar</name>
    <dbReference type="NCBI Taxonomy" id="64495"/>
    <lineage>
        <taxon>Eukaryota</taxon>
        <taxon>Fungi</taxon>
        <taxon>Fungi incertae sedis</taxon>
        <taxon>Mucoromycota</taxon>
        <taxon>Mucoromycotina</taxon>
        <taxon>Mucoromycetes</taxon>
        <taxon>Mucorales</taxon>
        <taxon>Mucorineae</taxon>
        <taxon>Rhizopodaceae</taxon>
        <taxon>Rhizopus</taxon>
    </lineage>
</organism>
<evidence type="ECO:0000313" key="8">
    <source>
        <dbReference type="EMBL" id="KAG1543217.1"/>
    </source>
</evidence>
<dbReference type="AlphaFoldDB" id="A0A9P6YAT2"/>
<evidence type="ECO:0000259" key="7">
    <source>
        <dbReference type="Pfam" id="PF15982"/>
    </source>
</evidence>
<dbReference type="EMBL" id="JAANIT010000956">
    <property type="protein sequence ID" value="KAG1543217.1"/>
    <property type="molecule type" value="Genomic_DNA"/>
</dbReference>
<feature type="transmembrane region" description="Helical" evidence="6">
    <location>
        <begin position="92"/>
        <end position="115"/>
    </location>
</feature>
<evidence type="ECO:0000313" key="9">
    <source>
        <dbReference type="Proteomes" id="UP000717996"/>
    </source>
</evidence>
<evidence type="ECO:0000256" key="2">
    <source>
        <dbReference type="ARBA" id="ARBA00008924"/>
    </source>
</evidence>
<accession>A0A9P6YAT2</accession>
<dbReference type="Pfam" id="PF15982">
    <property type="entry name" value="TMEM135_C_rich"/>
    <property type="match status" value="1"/>
</dbReference>
<evidence type="ECO:0000256" key="3">
    <source>
        <dbReference type="ARBA" id="ARBA00022692"/>
    </source>
</evidence>
<gene>
    <name evidence="8" type="ORF">G6F51_006810</name>
</gene>
<dbReference type="GO" id="GO:0012505">
    <property type="term" value="C:endomembrane system"/>
    <property type="evidence" value="ECO:0007669"/>
    <property type="project" value="UniProtKB-SubCell"/>
</dbReference>
<dbReference type="Proteomes" id="UP000717996">
    <property type="component" value="Unassembled WGS sequence"/>
</dbReference>
<name>A0A9P6YAT2_RHIOR</name>
<keyword evidence="5 6" id="KW-0472">Membrane</keyword>
<protein>
    <recommendedName>
        <fullName evidence="7">Transmembrane protein 135 N-terminal domain-containing protein</fullName>
    </recommendedName>
</protein>
<evidence type="ECO:0000256" key="4">
    <source>
        <dbReference type="ARBA" id="ARBA00022989"/>
    </source>
</evidence>
<feature type="domain" description="Transmembrane protein 135 N-terminal" evidence="7">
    <location>
        <begin position="331"/>
        <end position="460"/>
    </location>
</feature>